<accession>A0A4R5YJM3</accession>
<dbReference type="Proteomes" id="UP000295633">
    <property type="component" value="Unassembled WGS sequence"/>
</dbReference>
<name>A0A4R5YJM3_9MICO</name>
<dbReference type="AlphaFoldDB" id="A0A4R5YJM3"/>
<gene>
    <name evidence="1" type="ORF">E2R54_03825</name>
</gene>
<organism evidence="1 2">
    <name type="scientific">Microbacterium oleivorans</name>
    <dbReference type="NCBI Taxonomy" id="273677"/>
    <lineage>
        <taxon>Bacteria</taxon>
        <taxon>Bacillati</taxon>
        <taxon>Actinomycetota</taxon>
        <taxon>Actinomycetes</taxon>
        <taxon>Micrococcales</taxon>
        <taxon>Microbacteriaceae</taxon>
        <taxon>Microbacterium</taxon>
    </lineage>
</organism>
<evidence type="ECO:0000313" key="1">
    <source>
        <dbReference type="EMBL" id="TDL45594.1"/>
    </source>
</evidence>
<reference evidence="1 2" key="1">
    <citation type="submission" date="2019-03" db="EMBL/GenBank/DDBJ databases">
        <title>Genome Sequencing and Assembly of Various Microbes Isolated from Partially Reclaimed Soil and Acid Mine Drainage (AMD) Site.</title>
        <authorList>
            <person name="Steinbock B."/>
            <person name="Bechtold R."/>
            <person name="Sevigny J.L."/>
            <person name="Thomas D."/>
            <person name="Cuthill L.R."/>
            <person name="Aveiro Johannsen E.J."/>
            <person name="Thomas K."/>
            <person name="Ghosh A."/>
        </authorList>
    </citation>
    <scope>NUCLEOTIDE SEQUENCE [LARGE SCALE GENOMIC DNA]</scope>
    <source>
        <strain evidence="1 2">F-B2</strain>
    </source>
</reference>
<proteinExistence type="predicted"/>
<dbReference type="EMBL" id="SMZX01000001">
    <property type="protein sequence ID" value="TDL45594.1"/>
    <property type="molecule type" value="Genomic_DNA"/>
</dbReference>
<evidence type="ECO:0000313" key="2">
    <source>
        <dbReference type="Proteomes" id="UP000295633"/>
    </source>
</evidence>
<evidence type="ECO:0008006" key="3">
    <source>
        <dbReference type="Google" id="ProtNLM"/>
    </source>
</evidence>
<comment type="caution">
    <text evidence="1">The sequence shown here is derived from an EMBL/GenBank/DDBJ whole genome shotgun (WGS) entry which is preliminary data.</text>
</comment>
<protein>
    <recommendedName>
        <fullName evidence="3">ANTAR domain-containing protein</fullName>
    </recommendedName>
</protein>
<sequence>MDHPELRAARVAAFAAASALVEAVRAADAAIVEALANGATVDEVAAEMDLTYEVAERVAAGEVSFSSVLLAGLAEGWVPPSVDERVRRATAFANRSRMQ</sequence>
<dbReference type="RefSeq" id="WP_133398758.1">
    <property type="nucleotide sequence ID" value="NZ_SMZX01000001.1"/>
</dbReference>